<keyword evidence="3" id="KW-0547">Nucleotide-binding</keyword>
<reference evidence="8 9" key="2">
    <citation type="submission" date="2018-11" db="EMBL/GenBank/DDBJ databases">
        <authorList>
            <consortium name="Pathogen Informatics"/>
        </authorList>
    </citation>
    <scope>NUCLEOTIDE SEQUENCE [LARGE SCALE GENOMIC DNA]</scope>
</reference>
<evidence type="ECO:0000313" key="9">
    <source>
        <dbReference type="Proteomes" id="UP000270296"/>
    </source>
</evidence>
<evidence type="ECO:0000256" key="2">
    <source>
        <dbReference type="ARBA" id="ARBA00022598"/>
    </source>
</evidence>
<dbReference type="InterPro" id="IPR014729">
    <property type="entry name" value="Rossmann-like_a/b/a_fold"/>
</dbReference>
<keyword evidence="4" id="KW-0067">ATP-binding</keyword>
<comment type="similarity">
    <text evidence="1">Belongs to the class-I aminoacyl-tRNA synthetase family.</text>
</comment>
<dbReference type="Proteomes" id="UP000270296">
    <property type="component" value="Unassembled WGS sequence"/>
</dbReference>
<dbReference type="Pfam" id="PF00133">
    <property type="entry name" value="tRNA-synt_1"/>
    <property type="match status" value="1"/>
</dbReference>
<dbReference type="GO" id="GO:0006428">
    <property type="term" value="P:isoleucyl-tRNA aminoacylation"/>
    <property type="evidence" value="ECO:0007669"/>
    <property type="project" value="TreeGrafter"/>
</dbReference>
<keyword evidence="9" id="KW-1185">Reference proteome</keyword>
<dbReference type="PANTHER" id="PTHR42780:SF1">
    <property type="entry name" value="ISOLEUCINE--TRNA LIGASE, CYTOPLASMIC"/>
    <property type="match status" value="1"/>
</dbReference>
<dbReference type="FunFam" id="3.40.50.620:FF:000397">
    <property type="entry name" value="Isoleucine--tRNA ligase, cytoplasmic"/>
    <property type="match status" value="1"/>
</dbReference>
<evidence type="ECO:0000256" key="5">
    <source>
        <dbReference type="ARBA" id="ARBA00022917"/>
    </source>
</evidence>
<gene>
    <name evidence="8" type="ORF">SBAD_LOCUS12876</name>
</gene>
<feature type="domain" description="Aminoacyl-tRNA synthetase class Ia" evidence="7">
    <location>
        <begin position="56"/>
        <end position="200"/>
    </location>
</feature>
<dbReference type="SUPFAM" id="SSF52374">
    <property type="entry name" value="Nucleotidylyl transferase"/>
    <property type="match status" value="1"/>
</dbReference>
<name>A0A183JAH8_9BILA</name>
<keyword evidence="2" id="KW-0436">Ligase</keyword>
<evidence type="ECO:0000256" key="6">
    <source>
        <dbReference type="ARBA" id="ARBA00023146"/>
    </source>
</evidence>
<evidence type="ECO:0000256" key="4">
    <source>
        <dbReference type="ARBA" id="ARBA00022840"/>
    </source>
</evidence>
<dbReference type="SUPFAM" id="SSF50677">
    <property type="entry name" value="ValRS/IleRS/LeuRS editing domain"/>
    <property type="match status" value="1"/>
</dbReference>
<dbReference type="InterPro" id="IPR009008">
    <property type="entry name" value="Val/Leu/Ile-tRNA-synth_edit"/>
</dbReference>
<dbReference type="EMBL" id="UZAM01019188">
    <property type="protein sequence ID" value="VDP52443.1"/>
    <property type="molecule type" value="Genomic_DNA"/>
</dbReference>
<evidence type="ECO:0000313" key="8">
    <source>
        <dbReference type="EMBL" id="VDP52443.1"/>
    </source>
</evidence>
<protein>
    <submittedName>
        <fullName evidence="10">tRNA-synt_1 domain-containing protein</fullName>
    </submittedName>
</protein>
<evidence type="ECO:0000256" key="1">
    <source>
        <dbReference type="ARBA" id="ARBA00005594"/>
    </source>
</evidence>
<dbReference type="GO" id="GO:0005524">
    <property type="term" value="F:ATP binding"/>
    <property type="evidence" value="ECO:0007669"/>
    <property type="project" value="UniProtKB-KW"/>
</dbReference>
<evidence type="ECO:0000256" key="3">
    <source>
        <dbReference type="ARBA" id="ARBA00022741"/>
    </source>
</evidence>
<proteinExistence type="inferred from homology"/>
<organism evidence="10">
    <name type="scientific">Soboliphyme baturini</name>
    <dbReference type="NCBI Taxonomy" id="241478"/>
    <lineage>
        <taxon>Eukaryota</taxon>
        <taxon>Metazoa</taxon>
        <taxon>Ecdysozoa</taxon>
        <taxon>Nematoda</taxon>
        <taxon>Enoplea</taxon>
        <taxon>Dorylaimia</taxon>
        <taxon>Dioctophymatida</taxon>
        <taxon>Dioctophymatoidea</taxon>
        <taxon>Soboliphymatidae</taxon>
        <taxon>Soboliphyme</taxon>
    </lineage>
</organism>
<dbReference type="Gene3D" id="3.90.740.10">
    <property type="entry name" value="Valyl/Leucyl/Isoleucyl-tRNA synthetase, editing domain"/>
    <property type="match status" value="1"/>
</dbReference>
<dbReference type="GO" id="GO:0002161">
    <property type="term" value="F:aminoacyl-tRNA deacylase activity"/>
    <property type="evidence" value="ECO:0007669"/>
    <property type="project" value="InterPro"/>
</dbReference>
<keyword evidence="5" id="KW-0648">Protein biosynthesis</keyword>
<dbReference type="OrthoDB" id="1706657at2759"/>
<dbReference type="Gene3D" id="3.40.50.620">
    <property type="entry name" value="HUPs"/>
    <property type="match status" value="1"/>
</dbReference>
<accession>A0A183JAH8</accession>
<dbReference type="AlphaFoldDB" id="A0A183JAH8"/>
<keyword evidence="6" id="KW-0030">Aminoacyl-tRNA synthetase</keyword>
<evidence type="ECO:0000313" key="10">
    <source>
        <dbReference type="WBParaSite" id="SBAD_0001328901-mRNA-1"/>
    </source>
</evidence>
<sequence length="309" mass="36051">SKGKPGECNIIYDIYKFKIGYHVPVKVQQTNNRSDSDAAIFRFYRSDSSYKSKIKEHEVDKILGIHGPADVAKIGIAKYNDECRRIVMRYSKEWKEIVNRLGRWIDFENDYKTLYPWFMESVWWVFKQLFDKGLVYRGCKVMPFSTACCTPLSNFEAGQNYKDVADPSVIVSFPLLKDDQDTALLAWTTTPWTLPSNLAICVHPELTYVKIFDNVRAKNFILMEARLEALYRSPDEYKVIERFPGKILNGKEYLPLFPYFEYMKKKRNAFRVVCDSYVTTESGTGIVHQAPYFGEVIYVVLLSYLDMHE</sequence>
<dbReference type="GO" id="GO:0004822">
    <property type="term" value="F:isoleucine-tRNA ligase activity"/>
    <property type="evidence" value="ECO:0007669"/>
    <property type="project" value="InterPro"/>
</dbReference>
<dbReference type="InterPro" id="IPR023586">
    <property type="entry name" value="Ile-tRNA-ligase_type2"/>
</dbReference>
<dbReference type="PANTHER" id="PTHR42780">
    <property type="entry name" value="SOLEUCYL-TRNA SYNTHETASE"/>
    <property type="match status" value="1"/>
</dbReference>
<dbReference type="InterPro" id="IPR002300">
    <property type="entry name" value="aa-tRNA-synth_Ia"/>
</dbReference>
<reference evidence="10" key="1">
    <citation type="submission" date="2016-06" db="UniProtKB">
        <authorList>
            <consortium name="WormBaseParasite"/>
        </authorList>
    </citation>
    <scope>IDENTIFICATION</scope>
</reference>
<dbReference type="WBParaSite" id="SBAD_0001328901-mRNA-1">
    <property type="protein sequence ID" value="SBAD_0001328901-mRNA-1"/>
    <property type="gene ID" value="SBAD_0001328901"/>
</dbReference>
<evidence type="ECO:0000259" key="7">
    <source>
        <dbReference type="Pfam" id="PF00133"/>
    </source>
</evidence>